<keyword evidence="3" id="KW-0597">Phosphoprotein</keyword>
<dbReference type="InterPro" id="IPR004358">
    <property type="entry name" value="Sig_transdc_His_kin-like_C"/>
</dbReference>
<dbReference type="PANTHER" id="PTHR43304:SF1">
    <property type="entry name" value="PAC DOMAIN-CONTAINING PROTEIN"/>
    <property type="match status" value="1"/>
</dbReference>
<dbReference type="PROSITE" id="PS50112">
    <property type="entry name" value="PAS"/>
    <property type="match status" value="2"/>
</dbReference>
<dbReference type="RefSeq" id="WP_144249471.1">
    <property type="nucleotide sequence ID" value="NZ_VLPK01000003.1"/>
</dbReference>
<dbReference type="InterPro" id="IPR035965">
    <property type="entry name" value="PAS-like_dom_sf"/>
</dbReference>
<dbReference type="AlphaFoldDB" id="A0A556MHP4"/>
<gene>
    <name evidence="10" type="ORF">FO440_16960</name>
</gene>
<dbReference type="FunFam" id="3.30.565.10:FF:000006">
    <property type="entry name" value="Sensor histidine kinase WalK"/>
    <property type="match status" value="1"/>
</dbReference>
<dbReference type="SUPFAM" id="SSF55785">
    <property type="entry name" value="PYP-like sensor domain (PAS domain)"/>
    <property type="match status" value="4"/>
</dbReference>
<feature type="domain" description="PAC" evidence="9">
    <location>
        <begin position="527"/>
        <end position="580"/>
    </location>
</feature>
<dbReference type="Pfam" id="PF08448">
    <property type="entry name" value="PAS_4"/>
    <property type="match status" value="2"/>
</dbReference>
<feature type="domain" description="PAC" evidence="9">
    <location>
        <begin position="88"/>
        <end position="140"/>
    </location>
</feature>
<protein>
    <recommendedName>
        <fullName evidence="2">histidine kinase</fullName>
        <ecNumber evidence="2">2.7.13.3</ecNumber>
    </recommendedName>
</protein>
<evidence type="ECO:0000256" key="6">
    <source>
        <dbReference type="SAM" id="Coils"/>
    </source>
</evidence>
<dbReference type="InterPro" id="IPR003661">
    <property type="entry name" value="HisK_dim/P_dom"/>
</dbReference>
<evidence type="ECO:0000313" key="10">
    <source>
        <dbReference type="EMBL" id="TSJ39434.1"/>
    </source>
</evidence>
<dbReference type="InterPro" id="IPR003594">
    <property type="entry name" value="HATPase_dom"/>
</dbReference>
<dbReference type="Proteomes" id="UP000318733">
    <property type="component" value="Unassembled WGS sequence"/>
</dbReference>
<evidence type="ECO:0000256" key="5">
    <source>
        <dbReference type="ARBA" id="ARBA00022777"/>
    </source>
</evidence>
<dbReference type="OrthoDB" id="9813151at2"/>
<proteinExistence type="predicted"/>
<dbReference type="GO" id="GO:0000155">
    <property type="term" value="F:phosphorelay sensor kinase activity"/>
    <property type="evidence" value="ECO:0007669"/>
    <property type="project" value="InterPro"/>
</dbReference>
<dbReference type="PROSITE" id="PS50109">
    <property type="entry name" value="HIS_KIN"/>
    <property type="match status" value="1"/>
</dbReference>
<dbReference type="NCBIfam" id="TIGR00229">
    <property type="entry name" value="sensory_box"/>
    <property type="match status" value="3"/>
</dbReference>
<dbReference type="InterPro" id="IPR052162">
    <property type="entry name" value="Sensor_kinase/Photoreceptor"/>
</dbReference>
<feature type="domain" description="Histidine kinase" evidence="7">
    <location>
        <begin position="584"/>
        <end position="798"/>
    </location>
</feature>
<dbReference type="SUPFAM" id="SSF47384">
    <property type="entry name" value="Homodimeric domain of signal transducing histidine kinase"/>
    <property type="match status" value="1"/>
</dbReference>
<dbReference type="InterPro" id="IPR001610">
    <property type="entry name" value="PAC"/>
</dbReference>
<dbReference type="SMART" id="SM00388">
    <property type="entry name" value="HisKA"/>
    <property type="match status" value="1"/>
</dbReference>
<comment type="catalytic activity">
    <reaction evidence="1">
        <text>ATP + protein L-histidine = ADP + protein N-phospho-L-histidine.</text>
        <dbReference type="EC" id="2.7.13.3"/>
    </reaction>
</comment>
<dbReference type="CDD" id="cd00130">
    <property type="entry name" value="PAS"/>
    <property type="match status" value="3"/>
</dbReference>
<dbReference type="Gene3D" id="3.30.450.20">
    <property type="entry name" value="PAS domain"/>
    <property type="match status" value="4"/>
</dbReference>
<dbReference type="Pfam" id="PF02518">
    <property type="entry name" value="HATPase_c"/>
    <property type="match status" value="1"/>
</dbReference>
<dbReference type="CDD" id="cd00082">
    <property type="entry name" value="HisKA"/>
    <property type="match status" value="1"/>
</dbReference>
<evidence type="ECO:0000313" key="11">
    <source>
        <dbReference type="Proteomes" id="UP000318733"/>
    </source>
</evidence>
<feature type="coiled-coil region" evidence="6">
    <location>
        <begin position="124"/>
        <end position="151"/>
    </location>
</feature>
<evidence type="ECO:0000256" key="2">
    <source>
        <dbReference type="ARBA" id="ARBA00012438"/>
    </source>
</evidence>
<dbReference type="EMBL" id="VLPK01000003">
    <property type="protein sequence ID" value="TSJ39434.1"/>
    <property type="molecule type" value="Genomic_DNA"/>
</dbReference>
<dbReference type="InterPro" id="IPR005467">
    <property type="entry name" value="His_kinase_dom"/>
</dbReference>
<keyword evidence="5" id="KW-0418">Kinase</keyword>
<evidence type="ECO:0000256" key="4">
    <source>
        <dbReference type="ARBA" id="ARBA00022679"/>
    </source>
</evidence>
<dbReference type="SMART" id="SM00086">
    <property type="entry name" value="PAC"/>
    <property type="match status" value="4"/>
</dbReference>
<dbReference type="PRINTS" id="PR00344">
    <property type="entry name" value="BCTRLSENSOR"/>
</dbReference>
<keyword evidence="4" id="KW-0808">Transferase</keyword>
<evidence type="ECO:0000259" key="8">
    <source>
        <dbReference type="PROSITE" id="PS50112"/>
    </source>
</evidence>
<dbReference type="InterPro" id="IPR013656">
    <property type="entry name" value="PAS_4"/>
</dbReference>
<dbReference type="SUPFAM" id="SSF55874">
    <property type="entry name" value="ATPase domain of HSP90 chaperone/DNA topoisomerase II/histidine kinase"/>
    <property type="match status" value="1"/>
</dbReference>
<evidence type="ECO:0000259" key="7">
    <source>
        <dbReference type="PROSITE" id="PS50109"/>
    </source>
</evidence>
<name>A0A556MHP4_9SPHI</name>
<dbReference type="InterPro" id="IPR013655">
    <property type="entry name" value="PAS_fold_3"/>
</dbReference>
<keyword evidence="11" id="KW-1185">Reference proteome</keyword>
<dbReference type="InterPro" id="IPR000014">
    <property type="entry name" value="PAS"/>
</dbReference>
<evidence type="ECO:0000256" key="3">
    <source>
        <dbReference type="ARBA" id="ARBA00022553"/>
    </source>
</evidence>
<reference evidence="10 11" key="1">
    <citation type="submission" date="2019-07" db="EMBL/GenBank/DDBJ databases">
        <authorList>
            <person name="Huq M.A."/>
        </authorList>
    </citation>
    <scope>NUCLEOTIDE SEQUENCE [LARGE SCALE GENOMIC DNA]</scope>
    <source>
        <strain evidence="10 11">MAH-19</strain>
    </source>
</reference>
<dbReference type="EC" id="2.7.13.3" evidence="2"/>
<evidence type="ECO:0000259" key="9">
    <source>
        <dbReference type="PROSITE" id="PS50113"/>
    </source>
</evidence>
<comment type="caution">
    <text evidence="10">The sequence shown here is derived from an EMBL/GenBank/DDBJ whole genome shotgun (WGS) entry which is preliminary data.</text>
</comment>
<dbReference type="InterPro" id="IPR036890">
    <property type="entry name" value="HATPase_C_sf"/>
</dbReference>
<organism evidence="10 11">
    <name type="scientific">Mucilaginibacter corticis</name>
    <dbReference type="NCBI Taxonomy" id="2597670"/>
    <lineage>
        <taxon>Bacteria</taxon>
        <taxon>Pseudomonadati</taxon>
        <taxon>Bacteroidota</taxon>
        <taxon>Sphingobacteriia</taxon>
        <taxon>Sphingobacteriales</taxon>
        <taxon>Sphingobacteriaceae</taxon>
        <taxon>Mucilaginibacter</taxon>
    </lineage>
</organism>
<dbReference type="Gene3D" id="3.30.565.10">
    <property type="entry name" value="Histidine kinase-like ATPase, C-terminal domain"/>
    <property type="match status" value="1"/>
</dbReference>
<dbReference type="Pfam" id="PF08447">
    <property type="entry name" value="PAS_3"/>
    <property type="match status" value="2"/>
</dbReference>
<dbReference type="SMART" id="SM00387">
    <property type="entry name" value="HATPase_c"/>
    <property type="match status" value="1"/>
</dbReference>
<dbReference type="SMART" id="SM00091">
    <property type="entry name" value="PAS"/>
    <property type="match status" value="3"/>
</dbReference>
<feature type="domain" description="PAS" evidence="8">
    <location>
        <begin position="148"/>
        <end position="202"/>
    </location>
</feature>
<dbReference type="PANTHER" id="PTHR43304">
    <property type="entry name" value="PHYTOCHROME-LIKE PROTEIN CPH1"/>
    <property type="match status" value="1"/>
</dbReference>
<dbReference type="Gene3D" id="1.10.287.130">
    <property type="match status" value="1"/>
</dbReference>
<dbReference type="PROSITE" id="PS50113">
    <property type="entry name" value="PAC"/>
    <property type="match status" value="3"/>
</dbReference>
<dbReference type="InterPro" id="IPR036097">
    <property type="entry name" value="HisK_dim/P_sf"/>
</dbReference>
<dbReference type="InterPro" id="IPR000700">
    <property type="entry name" value="PAS-assoc_C"/>
</dbReference>
<feature type="domain" description="PAS" evidence="8">
    <location>
        <begin position="453"/>
        <end position="524"/>
    </location>
</feature>
<keyword evidence="6" id="KW-0175">Coiled coil</keyword>
<accession>A0A556MHP4</accession>
<sequence>MTEPSDNNLNKQAIAASEQRLRALVTATSDVIYSLSADWKVMRELDGRGFLKDTDEPITGWQTRNVYTDDLAMVQAAIDEAIQKKEIFQLEHRVWRADGTPGWTFSRAVPILNDEGEIIEWFGVASDITERKQAEEKLREAKEQSEQQRRVYETITSTSPDLMYVFDLDYRFTYANKALLSMWGKTWDTAIGKKLLENGYEPWHAAMHEREIDLIKATKKSVRGEVAFPHATLGRRIYDYILNPVFDENGEVEAVAGTTRDVTERKKAEELLAQSSEELQSVNEEMAAANEELSVTNEELSEAQSQLQKMIAELGTTNLRLTESETDFKRMVEQAPVAILVFRGPDLVVDLANQNILDILGKDSGIIGRPLLEAMPELKGEPAVELLFDIYNKGISSDGNEVPVRMLRNGGMETRYFNFSYRPLKDGERIIGVMDVAVEVTGQVLARQAIEWGEEQLRLAIDSAGLATWYIDADTGKFFPSVRLKELFGYKPDENMPLSAAIDLITEPYREKVRQAVENTLSTGAVYDQEYQVEGLHDKKLRWLRARGRLYKNDAHKEGNFFGVIADITESKLQEQRKDDFLSIASHELKTPLTSLKSTLQLLDRMKAEFTAPIHVKLLEQANRSMEKISNLIDDLLQVNRLDVGQLALNKSTFVIADMLNKCCNHVRIAGKHELIIQGNKQLEVYADEHRIDQVLVNLVNNAVKYASGSKNIYLIIEKIPGFAKISVKDTGPGISADKIPFLFNRYYRAETESKVYSGLGLGLYICAEIIKRHEGEIGVETAPGVGSTFWFTLPLDKA</sequence>
<dbReference type="Pfam" id="PF00512">
    <property type="entry name" value="HisKA"/>
    <property type="match status" value="1"/>
</dbReference>
<evidence type="ECO:0000256" key="1">
    <source>
        <dbReference type="ARBA" id="ARBA00000085"/>
    </source>
</evidence>
<feature type="domain" description="PAC" evidence="9">
    <location>
        <begin position="222"/>
        <end position="274"/>
    </location>
</feature>
<feature type="coiled-coil region" evidence="6">
    <location>
        <begin position="265"/>
        <end position="313"/>
    </location>
</feature>